<name>A0A6P1M3T5_9BACT</name>
<accession>A0A6P1M3T5</accession>
<reference evidence="1 2" key="1">
    <citation type="submission" date="2020-01" db="EMBL/GenBank/DDBJ databases">
        <title>Ponticoccus aerotolerans gen. nov., sp. nov., an anaerobic bacterium and proposal of Ponticoccusceae fam. nov., Ponticoccusles ord. nov. and Ponticoccuse classis nov. in the phylum Kiritimatiellaeota.</title>
        <authorList>
            <person name="Zhou L.Y."/>
            <person name="Du Z.J."/>
        </authorList>
    </citation>
    <scope>NUCLEOTIDE SEQUENCE [LARGE SCALE GENOMIC DNA]</scope>
    <source>
        <strain evidence="1 2">S-5007</strain>
    </source>
</reference>
<sequence>MKKIIYLLGVVLQWGALGFSDDTVSLNVTSGHAEISIPSIKDWQYTIECSEDLRNWTPVEKEIFGAGAEIVCTNRVERLSCQFYRAMRSSEFTVSFENTIFQIGNQWLYDVYENCRRQCQQLSGTGAGRPNFVQKRL</sequence>
<dbReference type="AlphaFoldDB" id="A0A6P1M3T5"/>
<evidence type="ECO:0000313" key="2">
    <source>
        <dbReference type="Proteomes" id="UP000464954"/>
    </source>
</evidence>
<dbReference type="KEGG" id="taer:GT409_08590"/>
<dbReference type="Proteomes" id="UP000464954">
    <property type="component" value="Chromosome"/>
</dbReference>
<evidence type="ECO:0000313" key="1">
    <source>
        <dbReference type="EMBL" id="QHI69509.1"/>
    </source>
</evidence>
<protein>
    <submittedName>
        <fullName evidence="1">Uncharacterized protein</fullName>
    </submittedName>
</protein>
<dbReference type="EMBL" id="CP047593">
    <property type="protein sequence ID" value="QHI69509.1"/>
    <property type="molecule type" value="Genomic_DNA"/>
</dbReference>
<dbReference type="RefSeq" id="WP_160628691.1">
    <property type="nucleotide sequence ID" value="NZ_CP047593.1"/>
</dbReference>
<organism evidence="1 2">
    <name type="scientific">Tichowtungia aerotolerans</name>
    <dbReference type="NCBI Taxonomy" id="2697043"/>
    <lineage>
        <taxon>Bacteria</taxon>
        <taxon>Pseudomonadati</taxon>
        <taxon>Kiritimatiellota</taxon>
        <taxon>Tichowtungiia</taxon>
        <taxon>Tichowtungiales</taxon>
        <taxon>Tichowtungiaceae</taxon>
        <taxon>Tichowtungia</taxon>
    </lineage>
</organism>
<gene>
    <name evidence="1" type="ORF">GT409_08590</name>
</gene>
<keyword evidence="2" id="KW-1185">Reference proteome</keyword>
<proteinExistence type="predicted"/>